<reference evidence="2 3" key="1">
    <citation type="submission" date="2019-03" db="EMBL/GenBank/DDBJ databases">
        <title>Genomic Encyclopedia of Type Strains, Phase IV (KMG-IV): sequencing the most valuable type-strain genomes for metagenomic binning, comparative biology and taxonomic classification.</title>
        <authorList>
            <person name="Goeker M."/>
        </authorList>
    </citation>
    <scope>NUCLEOTIDE SEQUENCE [LARGE SCALE GENOMIC DNA]</scope>
    <source>
        <strain evidence="2 3">DSM 45707</strain>
    </source>
</reference>
<feature type="compositionally biased region" description="Basic and acidic residues" evidence="1">
    <location>
        <begin position="88"/>
        <end position="98"/>
    </location>
</feature>
<comment type="caution">
    <text evidence="2">The sequence shown here is derived from an EMBL/GenBank/DDBJ whole genome shotgun (WGS) entry which is preliminary data.</text>
</comment>
<evidence type="ECO:0000313" key="2">
    <source>
        <dbReference type="EMBL" id="TCS96816.1"/>
    </source>
</evidence>
<dbReference type="RefSeq" id="WP_131923198.1">
    <property type="nucleotide sequence ID" value="NZ_SMAG01000001.1"/>
</dbReference>
<dbReference type="OrthoDB" id="3008951at2"/>
<accession>A0A4R3LH27</accession>
<dbReference type="Proteomes" id="UP000294937">
    <property type="component" value="Unassembled WGS sequence"/>
</dbReference>
<dbReference type="AlphaFoldDB" id="A0A4R3LH27"/>
<keyword evidence="3" id="KW-1185">Reference proteome</keyword>
<sequence length="109" mass="13050">MIEQSRANLKERVIEKRMILYPEVEQIIEDIGILYPDFLHTDDWNDTVSHLDQLYQENKYYLSRSLRVYVSKILVFVKANHDEELSSEKVKEAEEKLSAKQKLRTETYL</sequence>
<dbReference type="EMBL" id="SMAG01000001">
    <property type="protein sequence ID" value="TCS96816.1"/>
    <property type="molecule type" value="Genomic_DNA"/>
</dbReference>
<organism evidence="2 3">
    <name type="scientific">Hazenella coriacea</name>
    <dbReference type="NCBI Taxonomy" id="1179467"/>
    <lineage>
        <taxon>Bacteria</taxon>
        <taxon>Bacillati</taxon>
        <taxon>Bacillota</taxon>
        <taxon>Bacilli</taxon>
        <taxon>Bacillales</taxon>
        <taxon>Thermoactinomycetaceae</taxon>
        <taxon>Hazenella</taxon>
    </lineage>
</organism>
<feature type="region of interest" description="Disordered" evidence="1">
    <location>
        <begin position="88"/>
        <end position="109"/>
    </location>
</feature>
<gene>
    <name evidence="2" type="ORF">EDD58_101458</name>
</gene>
<evidence type="ECO:0000256" key="1">
    <source>
        <dbReference type="SAM" id="MobiDB-lite"/>
    </source>
</evidence>
<name>A0A4R3LH27_9BACL</name>
<proteinExistence type="predicted"/>
<protein>
    <submittedName>
        <fullName evidence="2">Uncharacterized protein</fullName>
    </submittedName>
</protein>
<evidence type="ECO:0000313" key="3">
    <source>
        <dbReference type="Proteomes" id="UP000294937"/>
    </source>
</evidence>